<evidence type="ECO:0000256" key="3">
    <source>
        <dbReference type="ARBA" id="ARBA00022692"/>
    </source>
</evidence>
<dbReference type="OMA" id="DAPCRVN"/>
<evidence type="ECO:0000256" key="6">
    <source>
        <dbReference type="ARBA" id="ARBA00023136"/>
    </source>
</evidence>
<feature type="transmembrane region" description="Helical" evidence="7">
    <location>
        <begin position="527"/>
        <end position="551"/>
    </location>
</feature>
<feature type="transmembrane region" description="Helical" evidence="7">
    <location>
        <begin position="336"/>
        <end position="357"/>
    </location>
</feature>
<dbReference type="Pfam" id="PF02990">
    <property type="entry name" value="EMP70"/>
    <property type="match status" value="1"/>
</dbReference>
<organism evidence="8 9">
    <name type="scientific">Mucor circinelloides f. circinelloides (strain 1006PhL)</name>
    <name type="common">Mucormycosis agent</name>
    <name type="synonym">Calyptromyces circinelloides</name>
    <dbReference type="NCBI Taxonomy" id="1220926"/>
    <lineage>
        <taxon>Eukaryota</taxon>
        <taxon>Fungi</taxon>
        <taxon>Fungi incertae sedis</taxon>
        <taxon>Mucoromycota</taxon>
        <taxon>Mucoromycotina</taxon>
        <taxon>Mucoromycetes</taxon>
        <taxon>Mucorales</taxon>
        <taxon>Mucorineae</taxon>
        <taxon>Mucoraceae</taxon>
        <taxon>Mucor</taxon>
    </lineage>
</organism>
<protein>
    <recommendedName>
        <fullName evidence="7">Transmembrane 9 superfamily member</fullName>
    </recommendedName>
</protein>
<dbReference type="OrthoDB" id="1666796at2759"/>
<evidence type="ECO:0000256" key="1">
    <source>
        <dbReference type="ARBA" id="ARBA00004141"/>
    </source>
</evidence>
<evidence type="ECO:0000256" key="5">
    <source>
        <dbReference type="ARBA" id="ARBA00022989"/>
    </source>
</evidence>
<name>S2J3F9_MUCC1</name>
<evidence type="ECO:0000256" key="4">
    <source>
        <dbReference type="ARBA" id="ARBA00022729"/>
    </source>
</evidence>
<dbReference type="Proteomes" id="UP000014254">
    <property type="component" value="Unassembled WGS sequence"/>
</dbReference>
<feature type="transmembrane region" description="Helical" evidence="7">
    <location>
        <begin position="494"/>
        <end position="520"/>
    </location>
</feature>
<evidence type="ECO:0000313" key="9">
    <source>
        <dbReference type="Proteomes" id="UP000014254"/>
    </source>
</evidence>
<feature type="transmembrane region" description="Helical" evidence="7">
    <location>
        <begin position="378"/>
        <end position="397"/>
    </location>
</feature>
<feature type="transmembrane region" description="Helical" evidence="7">
    <location>
        <begin position="460"/>
        <end position="482"/>
    </location>
</feature>
<dbReference type="eggNOG" id="KOG1277">
    <property type="taxonomic scope" value="Eukaryota"/>
</dbReference>
<feature type="transmembrane region" description="Helical" evidence="7">
    <location>
        <begin position="563"/>
        <end position="584"/>
    </location>
</feature>
<dbReference type="PANTHER" id="PTHR10766">
    <property type="entry name" value="TRANSMEMBRANE 9 SUPERFAMILY PROTEIN"/>
    <property type="match status" value="1"/>
</dbReference>
<keyword evidence="6 7" id="KW-0472">Membrane</keyword>
<dbReference type="VEuPathDB" id="FungiDB:HMPREF1544_08604"/>
<dbReference type="InterPro" id="IPR004240">
    <property type="entry name" value="EMP70"/>
</dbReference>
<gene>
    <name evidence="8" type="ORF">HMPREF1544_08604</name>
</gene>
<dbReference type="GO" id="GO:0072657">
    <property type="term" value="P:protein localization to membrane"/>
    <property type="evidence" value="ECO:0007669"/>
    <property type="project" value="TreeGrafter"/>
</dbReference>
<comment type="subcellular location">
    <subcellularLocation>
        <location evidence="1">Membrane</location>
        <topology evidence="1">Multi-pass membrane protein</topology>
    </subcellularLocation>
</comment>
<feature type="transmembrane region" description="Helical" evidence="7">
    <location>
        <begin position="301"/>
        <end position="324"/>
    </location>
</feature>
<feature type="transmembrane region" description="Helical" evidence="7">
    <location>
        <begin position="403"/>
        <end position="425"/>
    </location>
</feature>
<sequence length="602" mass="69124">MRYWRKEGSGGGFSQAVLTALTIVTLLTTVFADEHDHVYKEGDEVVVWMNTVGPLNNRQETYPYFQLPFCQGPHSLEHHHETLGEALQGMDLVNSGIPITYLKTEANQLYCKETLDAKDIDVLRYAVDNQYWYTMFIDDLPVSGTVGRDESADEPMDPHFKPLYVYTHKSFTFEYNRNQIISASLQHANPVELKYNQKSLELSFTYSVDWNPTEIAFEDRFDSLLETDFFEHKVHWLSIFSSFMMVLFLTGLVSVILLRTVKRDFTRYDREEGLTDFDRDLGDEYGWKQVHGDVFRQPPRLMLMSALMGTGSQLVILSGVVILYTILGDLYAERATILTATIFLYALTSFVAGYTSARYYTRYGGKDWVKTVVMTASLWPGAVSLIGGFINILAIYYSSSRAISFYTLLSVVALWVFLCFPLTLLGTIVGRNWGSQVDFPCRVNPIPRPIPEKVWYAEPLMIVALGGILPFGSIFIEIYFIFTSFWTYKIYYVYGFMFLVFVILLIVSACVAIVSTYFLLNSEDHRWHWVSFMTCASTAGYIYLYSIYYFMVKTKMTGMFQTSFYFGYTAILSLGMFCMLGFIGHSAAIQFVRKIYQNVKID</sequence>
<feature type="transmembrane region" description="Helical" evidence="7">
    <location>
        <begin position="236"/>
        <end position="258"/>
    </location>
</feature>
<dbReference type="PANTHER" id="PTHR10766:SF41">
    <property type="entry name" value="TRANSMEMBRANE 9 SUPERFAMILY MEMBER 3"/>
    <property type="match status" value="1"/>
</dbReference>
<evidence type="ECO:0000256" key="2">
    <source>
        <dbReference type="ARBA" id="ARBA00005227"/>
    </source>
</evidence>
<reference evidence="9" key="1">
    <citation type="submission" date="2013-05" db="EMBL/GenBank/DDBJ databases">
        <title>The Genome sequence of Mucor circinelloides f. circinelloides 1006PhL.</title>
        <authorList>
            <consortium name="The Broad Institute Genomics Platform"/>
            <person name="Cuomo C."/>
            <person name="Earl A."/>
            <person name="Findley K."/>
            <person name="Lee S.C."/>
            <person name="Walker B."/>
            <person name="Young S."/>
            <person name="Zeng Q."/>
            <person name="Gargeya S."/>
            <person name="Fitzgerald M."/>
            <person name="Haas B."/>
            <person name="Abouelleil A."/>
            <person name="Allen A.W."/>
            <person name="Alvarado L."/>
            <person name="Arachchi H.M."/>
            <person name="Berlin A.M."/>
            <person name="Chapman S.B."/>
            <person name="Gainer-Dewar J."/>
            <person name="Goldberg J."/>
            <person name="Griggs A."/>
            <person name="Gujja S."/>
            <person name="Hansen M."/>
            <person name="Howarth C."/>
            <person name="Imamovic A."/>
            <person name="Ireland A."/>
            <person name="Larimer J."/>
            <person name="McCowan C."/>
            <person name="Murphy C."/>
            <person name="Pearson M."/>
            <person name="Poon T.W."/>
            <person name="Priest M."/>
            <person name="Roberts A."/>
            <person name="Saif S."/>
            <person name="Shea T."/>
            <person name="Sisk P."/>
            <person name="Sykes S."/>
            <person name="Wortman J."/>
            <person name="Nusbaum C."/>
            <person name="Birren B."/>
        </authorList>
    </citation>
    <scope>NUCLEOTIDE SEQUENCE [LARGE SCALE GENOMIC DNA]</scope>
    <source>
        <strain evidence="9">1006PhL</strain>
    </source>
</reference>
<dbReference type="InParanoid" id="S2J3F9"/>
<feature type="signal peptide" evidence="7">
    <location>
        <begin position="1"/>
        <end position="32"/>
    </location>
</feature>
<evidence type="ECO:0000313" key="8">
    <source>
        <dbReference type="EMBL" id="EPB84661.1"/>
    </source>
</evidence>
<dbReference type="GO" id="GO:0016020">
    <property type="term" value="C:membrane"/>
    <property type="evidence" value="ECO:0007669"/>
    <property type="project" value="UniProtKB-SubCell"/>
</dbReference>
<keyword evidence="3 7" id="KW-0812">Transmembrane</keyword>
<keyword evidence="9" id="KW-1185">Reference proteome</keyword>
<keyword evidence="4 7" id="KW-0732">Signal</keyword>
<dbReference type="STRING" id="1220926.S2J3F9"/>
<dbReference type="AlphaFoldDB" id="S2J3F9"/>
<dbReference type="EMBL" id="KE124033">
    <property type="protein sequence ID" value="EPB84661.1"/>
    <property type="molecule type" value="Genomic_DNA"/>
</dbReference>
<feature type="chain" id="PRO_5007365793" description="Transmembrane 9 superfamily member" evidence="7">
    <location>
        <begin position="33"/>
        <end position="602"/>
    </location>
</feature>
<keyword evidence="5 7" id="KW-1133">Transmembrane helix</keyword>
<proteinExistence type="inferred from homology"/>
<accession>S2J3F9</accession>
<comment type="similarity">
    <text evidence="2 7">Belongs to the nonaspanin (TM9SF) (TC 9.A.2) family.</text>
</comment>
<evidence type="ECO:0000256" key="7">
    <source>
        <dbReference type="RuleBase" id="RU363079"/>
    </source>
</evidence>